<evidence type="ECO:0000256" key="4">
    <source>
        <dbReference type="ARBA" id="ARBA00013106"/>
    </source>
</evidence>
<keyword evidence="5 8" id="KW-0479">Metal-binding</keyword>
<keyword evidence="6" id="KW-0378">Hydrolase</keyword>
<dbReference type="PRINTS" id="PR00377">
    <property type="entry name" value="IMPHPHTASES"/>
</dbReference>
<dbReference type="GO" id="GO:0007165">
    <property type="term" value="P:signal transduction"/>
    <property type="evidence" value="ECO:0007669"/>
    <property type="project" value="TreeGrafter"/>
</dbReference>
<dbReference type="Gene3D" id="3.30.540.10">
    <property type="entry name" value="Fructose-1,6-Bisphosphatase, subunit A, domain 1"/>
    <property type="match status" value="1"/>
</dbReference>
<feature type="domain" description="Tc1-like transposase DDE" evidence="10">
    <location>
        <begin position="318"/>
        <end position="453"/>
    </location>
</feature>
<evidence type="ECO:0000313" key="11">
    <source>
        <dbReference type="EMBL" id="OAF68034.1"/>
    </source>
</evidence>
<dbReference type="PANTHER" id="PTHR20854">
    <property type="entry name" value="INOSITOL MONOPHOSPHATASE"/>
    <property type="match status" value="1"/>
</dbReference>
<reference evidence="11 12" key="1">
    <citation type="submission" date="2016-04" db="EMBL/GenBank/DDBJ databases">
        <title>The genome of Intoshia linei affirms orthonectids as highly simplified spiralians.</title>
        <authorList>
            <person name="Mikhailov K.V."/>
            <person name="Slusarev G.S."/>
            <person name="Nikitin M.A."/>
            <person name="Logacheva M.D."/>
            <person name="Penin A."/>
            <person name="Aleoshin V."/>
            <person name="Panchin Y.V."/>
        </authorList>
    </citation>
    <scope>NUCLEOTIDE SEQUENCE [LARGE SCALE GENOMIC DNA]</scope>
    <source>
        <strain evidence="11">Intl2013</strain>
        <tissue evidence="11">Whole animal</tissue>
    </source>
</reference>
<proteinExistence type="inferred from homology"/>
<gene>
    <name evidence="11" type="ORF">A3Q56_04227</name>
</gene>
<dbReference type="Gene3D" id="3.40.190.80">
    <property type="match status" value="1"/>
</dbReference>
<dbReference type="OrthoDB" id="10254945at2759"/>
<dbReference type="Pfam" id="PF11427">
    <property type="entry name" value="HTH_Tnp_Tc3_1"/>
    <property type="match status" value="1"/>
</dbReference>
<keyword evidence="12" id="KW-1185">Reference proteome</keyword>
<sequence>MSLDCKRIMASLDPVLSKLEHIFMEGYNTMNKTIDHKSSDVDLVTIYDKRIEDTFKQEINKLYPNHLIIGEESFENRIVLTDTPTWIIDPIDGTTNFIHRFPQCCISIALSHNKLIILAIIFNVVENKKFTAIKDCGAFLNDRKISCSKTTHLKKCLFLTERGGSLTDQSTKYIMDMSKECRGIRMLGSAALNLAYVAAAMGRGKPLTDFEKSQIMALKTENKSHKYIAKQIKRSRNVVSRFIHNPESYGKSKSPGRPKKLTSRTKSHIIREALSGQYTARDIMQNLELDVKLRTVQQKIEFFFTRKYVDLGTNWNSVIFSDEKKLNLDGPDGFQFYWHDLRKKIEVYSTRQNGGGSKSKSKLAILNGNQNSEDYIFTLSEFLLPLWYKLHFQQDNAPIHTSGKVKTCFEEHSVNVMNWPSKSPDLNPIENLWGILARSVYKNGRQFKNRDQLTQIILTEWENIHKDVIEKMGLHIWDMAAGYLILKESGAIVCDPTGKPFDLMSRRVLAVCSEQLKKEITSRTEMYSTINYYERED</sequence>
<evidence type="ECO:0000256" key="3">
    <source>
        <dbReference type="ARBA" id="ARBA00009759"/>
    </source>
</evidence>
<dbReference type="GO" id="GO:0046854">
    <property type="term" value="P:phosphatidylinositol phosphate biosynthetic process"/>
    <property type="evidence" value="ECO:0007669"/>
    <property type="project" value="InterPro"/>
</dbReference>
<dbReference type="InterPro" id="IPR036397">
    <property type="entry name" value="RNaseH_sf"/>
</dbReference>
<evidence type="ECO:0000256" key="2">
    <source>
        <dbReference type="ARBA" id="ARBA00001946"/>
    </source>
</evidence>
<dbReference type="AlphaFoldDB" id="A0A177B3P7"/>
<dbReference type="InterPro" id="IPR000760">
    <property type="entry name" value="Inositol_monophosphatase-like"/>
</dbReference>
<dbReference type="InterPro" id="IPR038717">
    <property type="entry name" value="Tc1-like_DDE_dom"/>
</dbReference>
<comment type="similarity">
    <text evidence="3">Belongs to the inositol monophosphatase superfamily.</text>
</comment>
<protein>
    <recommendedName>
        <fullName evidence="4">inositol-phosphate phosphatase</fullName>
        <ecNumber evidence="4">3.1.3.25</ecNumber>
    </recommendedName>
</protein>
<dbReference type="GO" id="GO:0046872">
    <property type="term" value="F:metal ion binding"/>
    <property type="evidence" value="ECO:0007669"/>
    <property type="project" value="UniProtKB-KW"/>
</dbReference>
<comment type="cofactor">
    <cofactor evidence="2 8">
        <name>Mg(2+)</name>
        <dbReference type="ChEBI" id="CHEBI:18420"/>
    </cofactor>
</comment>
<feature type="domain" description="Tc3 transposase DNA binding" evidence="9">
    <location>
        <begin position="203"/>
        <end position="252"/>
    </location>
</feature>
<dbReference type="EMBL" id="LWCA01000526">
    <property type="protein sequence ID" value="OAF68034.1"/>
    <property type="molecule type" value="Genomic_DNA"/>
</dbReference>
<evidence type="ECO:0000256" key="5">
    <source>
        <dbReference type="ARBA" id="ARBA00022723"/>
    </source>
</evidence>
<dbReference type="PROSITE" id="PS00630">
    <property type="entry name" value="IMP_2"/>
    <property type="match status" value="1"/>
</dbReference>
<dbReference type="PROSITE" id="PS00629">
    <property type="entry name" value="IMP_1"/>
    <property type="match status" value="1"/>
</dbReference>
<evidence type="ECO:0000256" key="8">
    <source>
        <dbReference type="PIRSR" id="PIRSR600760-2"/>
    </source>
</evidence>
<accession>A0A177B3P7</accession>
<dbReference type="InterPro" id="IPR020583">
    <property type="entry name" value="Inositol_monoP_metal-BS"/>
</dbReference>
<feature type="binding site" evidence="8">
    <location>
        <position position="92"/>
    </location>
    <ligand>
        <name>Mg(2+)</name>
        <dbReference type="ChEBI" id="CHEBI:18420"/>
        <label>1</label>
        <note>catalytic</note>
    </ligand>
</feature>
<dbReference type="Gene3D" id="1.10.10.60">
    <property type="entry name" value="Homeodomain-like"/>
    <property type="match status" value="1"/>
</dbReference>
<evidence type="ECO:0000256" key="1">
    <source>
        <dbReference type="ARBA" id="ARBA00001033"/>
    </source>
</evidence>
<dbReference type="InterPro" id="IPR033942">
    <property type="entry name" value="IMPase"/>
</dbReference>
<dbReference type="GO" id="GO:0006020">
    <property type="term" value="P:inositol metabolic process"/>
    <property type="evidence" value="ECO:0007669"/>
    <property type="project" value="TreeGrafter"/>
</dbReference>
<dbReference type="SUPFAM" id="SSF46689">
    <property type="entry name" value="Homeodomain-like"/>
    <property type="match status" value="1"/>
</dbReference>
<dbReference type="GO" id="GO:0003677">
    <property type="term" value="F:DNA binding"/>
    <property type="evidence" value="ECO:0007669"/>
    <property type="project" value="InterPro"/>
</dbReference>
<dbReference type="EC" id="3.1.3.25" evidence="4"/>
<feature type="binding site" evidence="8">
    <location>
        <position position="91"/>
    </location>
    <ligand>
        <name>Mg(2+)</name>
        <dbReference type="ChEBI" id="CHEBI:18420"/>
        <label>1</label>
        <note>catalytic</note>
    </ligand>
</feature>
<dbReference type="PANTHER" id="PTHR20854:SF4">
    <property type="entry name" value="INOSITOL-1-MONOPHOSPHATASE-RELATED"/>
    <property type="match status" value="1"/>
</dbReference>
<comment type="catalytic activity">
    <reaction evidence="1">
        <text>a myo-inositol phosphate + H2O = myo-inositol + phosphate</text>
        <dbReference type="Rhea" id="RHEA:24056"/>
        <dbReference type="ChEBI" id="CHEBI:15377"/>
        <dbReference type="ChEBI" id="CHEBI:17268"/>
        <dbReference type="ChEBI" id="CHEBI:43474"/>
        <dbReference type="ChEBI" id="CHEBI:84139"/>
        <dbReference type="EC" id="3.1.3.25"/>
    </reaction>
</comment>
<feature type="binding site" evidence="8">
    <location>
        <position position="71"/>
    </location>
    <ligand>
        <name>Mg(2+)</name>
        <dbReference type="ChEBI" id="CHEBI:18420"/>
        <label>1</label>
        <note>catalytic</note>
    </ligand>
</feature>
<dbReference type="InterPro" id="IPR009057">
    <property type="entry name" value="Homeodomain-like_sf"/>
</dbReference>
<evidence type="ECO:0000259" key="9">
    <source>
        <dbReference type="Pfam" id="PF11427"/>
    </source>
</evidence>
<dbReference type="Pfam" id="PF13358">
    <property type="entry name" value="DDE_3"/>
    <property type="match status" value="1"/>
</dbReference>
<dbReference type="Gene3D" id="3.30.420.10">
    <property type="entry name" value="Ribonuclease H-like superfamily/Ribonuclease H"/>
    <property type="match status" value="1"/>
</dbReference>
<evidence type="ECO:0000259" key="10">
    <source>
        <dbReference type="Pfam" id="PF13358"/>
    </source>
</evidence>
<keyword evidence="7 8" id="KW-0460">Magnesium</keyword>
<dbReference type="InterPro" id="IPR020550">
    <property type="entry name" value="Inositol_monophosphatase_CS"/>
</dbReference>
<dbReference type="InterPro" id="IPR025898">
    <property type="entry name" value="Tc3_transposase_DNA-bd_dom"/>
</dbReference>
<organism evidence="11 12">
    <name type="scientific">Intoshia linei</name>
    <dbReference type="NCBI Taxonomy" id="1819745"/>
    <lineage>
        <taxon>Eukaryota</taxon>
        <taxon>Metazoa</taxon>
        <taxon>Spiralia</taxon>
        <taxon>Lophotrochozoa</taxon>
        <taxon>Mesozoa</taxon>
        <taxon>Orthonectida</taxon>
        <taxon>Rhopaluridae</taxon>
        <taxon>Intoshia</taxon>
    </lineage>
</organism>
<name>A0A177B3P7_9BILA</name>
<evidence type="ECO:0000256" key="7">
    <source>
        <dbReference type="ARBA" id="ARBA00022842"/>
    </source>
</evidence>
<evidence type="ECO:0000256" key="6">
    <source>
        <dbReference type="ARBA" id="ARBA00022801"/>
    </source>
</evidence>
<dbReference type="Proteomes" id="UP000078046">
    <property type="component" value="Unassembled WGS sequence"/>
</dbReference>
<comment type="caution">
    <text evidence="11">The sequence shown here is derived from an EMBL/GenBank/DDBJ whole genome shotgun (WGS) entry which is preliminary data.</text>
</comment>
<feature type="binding site" evidence="8">
    <location>
        <position position="89"/>
    </location>
    <ligand>
        <name>Mg(2+)</name>
        <dbReference type="ChEBI" id="CHEBI:18420"/>
        <label>1</label>
        <note>catalytic</note>
    </ligand>
</feature>
<dbReference type="CDD" id="cd01639">
    <property type="entry name" value="IMPase"/>
    <property type="match status" value="1"/>
</dbReference>
<dbReference type="Pfam" id="PF00459">
    <property type="entry name" value="Inositol_P"/>
    <property type="match status" value="2"/>
</dbReference>
<dbReference type="FunFam" id="3.30.540.10:FF:000004">
    <property type="entry name" value="Inositol-1-monophosphatase"/>
    <property type="match status" value="1"/>
</dbReference>
<dbReference type="SUPFAM" id="SSF56655">
    <property type="entry name" value="Carbohydrate phosphatase"/>
    <property type="match status" value="2"/>
</dbReference>
<evidence type="ECO:0000313" key="12">
    <source>
        <dbReference type="Proteomes" id="UP000078046"/>
    </source>
</evidence>
<dbReference type="GO" id="GO:0008934">
    <property type="term" value="F:inositol monophosphate 1-phosphatase activity"/>
    <property type="evidence" value="ECO:0007669"/>
    <property type="project" value="InterPro"/>
</dbReference>